<keyword evidence="1" id="KW-0472">Membrane</keyword>
<evidence type="ECO:0000256" key="1">
    <source>
        <dbReference type="SAM" id="Phobius"/>
    </source>
</evidence>
<sequence length="39" mass="4182">MWLAAVAMLILAVGYLLLVVVSVKKAARRASPRRDGSAK</sequence>
<name>A0A9W6R2B1_9PSEU</name>
<dbReference type="Proteomes" id="UP001165136">
    <property type="component" value="Unassembled WGS sequence"/>
</dbReference>
<proteinExistence type="predicted"/>
<dbReference type="AlphaFoldDB" id="A0A9W6R2B1"/>
<evidence type="ECO:0000313" key="2">
    <source>
        <dbReference type="EMBL" id="GLY67456.1"/>
    </source>
</evidence>
<organism evidence="2 3">
    <name type="scientific">Amycolatopsis taiwanensis</name>
    <dbReference type="NCBI Taxonomy" id="342230"/>
    <lineage>
        <taxon>Bacteria</taxon>
        <taxon>Bacillati</taxon>
        <taxon>Actinomycetota</taxon>
        <taxon>Actinomycetes</taxon>
        <taxon>Pseudonocardiales</taxon>
        <taxon>Pseudonocardiaceae</taxon>
        <taxon>Amycolatopsis</taxon>
    </lineage>
</organism>
<keyword evidence="1" id="KW-1133">Transmembrane helix</keyword>
<keyword evidence="3" id="KW-1185">Reference proteome</keyword>
<reference evidence="2" key="1">
    <citation type="submission" date="2023-03" db="EMBL/GenBank/DDBJ databases">
        <title>Amycolatopsis taiwanensis NBRC 103393.</title>
        <authorList>
            <person name="Ichikawa N."/>
            <person name="Sato H."/>
            <person name="Tonouchi N."/>
        </authorList>
    </citation>
    <scope>NUCLEOTIDE SEQUENCE</scope>
    <source>
        <strain evidence="2">NBRC 103393</strain>
    </source>
</reference>
<dbReference type="EMBL" id="BSTI01000008">
    <property type="protein sequence ID" value="GLY67456.1"/>
    <property type="molecule type" value="Genomic_DNA"/>
</dbReference>
<comment type="caution">
    <text evidence="2">The sequence shown here is derived from an EMBL/GenBank/DDBJ whole genome shotgun (WGS) entry which is preliminary data.</text>
</comment>
<accession>A0A9W6R2B1</accession>
<protein>
    <submittedName>
        <fullName evidence="2">Uncharacterized protein</fullName>
    </submittedName>
</protein>
<evidence type="ECO:0000313" key="3">
    <source>
        <dbReference type="Proteomes" id="UP001165136"/>
    </source>
</evidence>
<feature type="transmembrane region" description="Helical" evidence="1">
    <location>
        <begin position="6"/>
        <end position="23"/>
    </location>
</feature>
<gene>
    <name evidence="2" type="ORF">Atai01_40750</name>
</gene>
<keyword evidence="1" id="KW-0812">Transmembrane</keyword>